<evidence type="ECO:0000313" key="1">
    <source>
        <dbReference type="EMBL" id="KAH9754252.1"/>
    </source>
</evidence>
<organism evidence="1 2">
    <name type="scientific">Citrus sinensis</name>
    <name type="common">Sweet orange</name>
    <name type="synonym">Citrus aurantium var. sinensis</name>
    <dbReference type="NCBI Taxonomy" id="2711"/>
    <lineage>
        <taxon>Eukaryota</taxon>
        <taxon>Viridiplantae</taxon>
        <taxon>Streptophyta</taxon>
        <taxon>Embryophyta</taxon>
        <taxon>Tracheophyta</taxon>
        <taxon>Spermatophyta</taxon>
        <taxon>Magnoliopsida</taxon>
        <taxon>eudicotyledons</taxon>
        <taxon>Gunneridae</taxon>
        <taxon>Pentapetalae</taxon>
        <taxon>rosids</taxon>
        <taxon>malvids</taxon>
        <taxon>Sapindales</taxon>
        <taxon>Rutaceae</taxon>
        <taxon>Aurantioideae</taxon>
        <taxon>Citrus</taxon>
    </lineage>
</organism>
<proteinExistence type="predicted"/>
<dbReference type="EMBL" id="CM039174">
    <property type="protein sequence ID" value="KAH9754252.1"/>
    <property type="molecule type" value="Genomic_DNA"/>
</dbReference>
<keyword evidence="2" id="KW-1185">Reference proteome</keyword>
<gene>
    <name evidence="1" type="ORF">KPL71_015392</name>
</gene>
<name>A0ACB8KIJ2_CITSI</name>
<dbReference type="Proteomes" id="UP000829398">
    <property type="component" value="Chromosome 5"/>
</dbReference>
<accession>A0ACB8KIJ2</accession>
<comment type="caution">
    <text evidence="1">The sequence shown here is derived from an EMBL/GenBank/DDBJ whole genome shotgun (WGS) entry which is preliminary data.</text>
</comment>
<evidence type="ECO:0000313" key="2">
    <source>
        <dbReference type="Proteomes" id="UP000829398"/>
    </source>
</evidence>
<protein>
    <submittedName>
        <fullName evidence="1">t-SNARE coiled-coil domain-containing protein</fullName>
    </submittedName>
</protein>
<reference evidence="2" key="1">
    <citation type="journal article" date="2023" name="Hortic. Res.">
        <title>A chromosome-level phased genome enabling allele-level studies in sweet orange: a case study on citrus Huanglongbing tolerance.</title>
        <authorList>
            <person name="Wu B."/>
            <person name="Yu Q."/>
            <person name="Deng Z."/>
            <person name="Duan Y."/>
            <person name="Luo F."/>
            <person name="Gmitter F. Jr."/>
        </authorList>
    </citation>
    <scope>NUCLEOTIDE SEQUENCE [LARGE SCALE GENOMIC DNA]</scope>
    <source>
        <strain evidence="2">cv. Valencia</strain>
    </source>
</reference>
<sequence length="219" mass="24995">MCKMTPSHPMKAKEQNEQIIFIAESISSWKLIMYLVVDAWLREAQEAEKLVEEIDGRVKNKSQEQQQQSLSDDIIARSKLLEVGVKLDRLESLLRNPPSKPILTNEDLESRWKMLSDIQLRMKALAVRLYAMPYPMPRRQGGLPAADTRETDINADSYDQGQIRASFAKDESELLQPLVAIRRSSFISMTLLWKICWTIGIILGAAAFLFILFILCAVI</sequence>